<dbReference type="InterPro" id="IPR038765">
    <property type="entry name" value="Papain-like_cys_pep_sf"/>
</dbReference>
<keyword evidence="2" id="KW-0645">Protease</keyword>
<organism evidence="5 6">
    <name type="scientific">Rubus argutus</name>
    <name type="common">Southern blackberry</name>
    <dbReference type="NCBI Taxonomy" id="59490"/>
    <lineage>
        <taxon>Eukaryota</taxon>
        <taxon>Viridiplantae</taxon>
        <taxon>Streptophyta</taxon>
        <taxon>Embryophyta</taxon>
        <taxon>Tracheophyta</taxon>
        <taxon>Spermatophyta</taxon>
        <taxon>Magnoliopsida</taxon>
        <taxon>eudicotyledons</taxon>
        <taxon>Gunneridae</taxon>
        <taxon>Pentapetalae</taxon>
        <taxon>rosids</taxon>
        <taxon>fabids</taxon>
        <taxon>Rosales</taxon>
        <taxon>Rosaceae</taxon>
        <taxon>Rosoideae</taxon>
        <taxon>Rosoideae incertae sedis</taxon>
        <taxon>Rubus</taxon>
    </lineage>
</organism>
<dbReference type="Pfam" id="PF02902">
    <property type="entry name" value="Peptidase_C48"/>
    <property type="match status" value="1"/>
</dbReference>
<keyword evidence="6" id="KW-1185">Reference proteome</keyword>
<comment type="caution">
    <text evidence="5">The sequence shown here is derived from an EMBL/GenBank/DDBJ whole genome shotgun (WGS) entry which is preliminary data.</text>
</comment>
<gene>
    <name evidence="5" type="ORF">M0R45_016001</name>
</gene>
<reference evidence="5 6" key="1">
    <citation type="journal article" date="2023" name="G3 (Bethesda)">
        <title>A chromosome-length genome assembly and annotation of blackberry (Rubus argutus, cv. 'Hillquist').</title>
        <authorList>
            <person name="Bruna T."/>
            <person name="Aryal R."/>
            <person name="Dudchenko O."/>
            <person name="Sargent D.J."/>
            <person name="Mead D."/>
            <person name="Buti M."/>
            <person name="Cavallini A."/>
            <person name="Hytonen T."/>
            <person name="Andres J."/>
            <person name="Pham M."/>
            <person name="Weisz D."/>
            <person name="Mascagni F."/>
            <person name="Usai G."/>
            <person name="Natali L."/>
            <person name="Bassil N."/>
            <person name="Fernandez G.E."/>
            <person name="Lomsadze A."/>
            <person name="Armour M."/>
            <person name="Olukolu B."/>
            <person name="Poorten T."/>
            <person name="Britton C."/>
            <person name="Davik J."/>
            <person name="Ashrafi H."/>
            <person name="Aiden E.L."/>
            <person name="Borodovsky M."/>
            <person name="Worthington M."/>
        </authorList>
    </citation>
    <scope>NUCLEOTIDE SEQUENCE [LARGE SCALE GENOMIC DNA]</scope>
    <source>
        <strain evidence="5">PI 553951</strain>
    </source>
</reference>
<proteinExistence type="inferred from homology"/>
<protein>
    <recommendedName>
        <fullName evidence="4">Ubiquitin-like protease family profile domain-containing protein</fullName>
    </recommendedName>
</protein>
<dbReference type="GO" id="GO:0008234">
    <property type="term" value="F:cysteine-type peptidase activity"/>
    <property type="evidence" value="ECO:0007669"/>
    <property type="project" value="InterPro"/>
</dbReference>
<evidence type="ECO:0000313" key="5">
    <source>
        <dbReference type="EMBL" id="KAK9939302.1"/>
    </source>
</evidence>
<dbReference type="Proteomes" id="UP001457282">
    <property type="component" value="Unassembled WGS sequence"/>
</dbReference>
<evidence type="ECO:0000313" key="6">
    <source>
        <dbReference type="Proteomes" id="UP001457282"/>
    </source>
</evidence>
<evidence type="ECO:0000256" key="2">
    <source>
        <dbReference type="ARBA" id="ARBA00022670"/>
    </source>
</evidence>
<dbReference type="AlphaFoldDB" id="A0AAW1XUZ1"/>
<dbReference type="SUPFAM" id="SSF54001">
    <property type="entry name" value="Cysteine proteinases"/>
    <property type="match status" value="1"/>
</dbReference>
<feature type="domain" description="Ubiquitin-like protease family profile" evidence="4">
    <location>
        <begin position="79"/>
        <end position="126"/>
    </location>
</feature>
<dbReference type="EMBL" id="JBEDUW010000003">
    <property type="protein sequence ID" value="KAK9939302.1"/>
    <property type="molecule type" value="Genomic_DNA"/>
</dbReference>
<comment type="similarity">
    <text evidence="1">Belongs to the peptidase C48 family.</text>
</comment>
<name>A0AAW1XUZ1_RUBAR</name>
<evidence type="ECO:0000256" key="3">
    <source>
        <dbReference type="ARBA" id="ARBA00022801"/>
    </source>
</evidence>
<evidence type="ECO:0000256" key="1">
    <source>
        <dbReference type="ARBA" id="ARBA00005234"/>
    </source>
</evidence>
<evidence type="ECO:0000259" key="4">
    <source>
        <dbReference type="Pfam" id="PF02902"/>
    </source>
</evidence>
<dbReference type="GO" id="GO:0006508">
    <property type="term" value="P:proteolysis"/>
    <property type="evidence" value="ECO:0007669"/>
    <property type="project" value="UniProtKB-KW"/>
</dbReference>
<keyword evidence="3" id="KW-0378">Hydrolase</keyword>
<accession>A0AAW1XUZ1</accession>
<sequence>MDAIQRSCTGGRVDPLENIVLEVSKPLRAKRKAHESPKDGKDSGAYSLKLMGHRNKNDALPDELQVINMFAAYFNQPNGTDWFFPTYFDVFPLRDPTEMGHWYLLVVHVKEKLAEILDSAPNSMRDAGRLSTRLTVKFIVTAYVGDNVFLTEVITDMMQHYGDDWSANYVSDEHRVRLIVECIRNPRNTVEGLQGIIKETLAHDGA</sequence>
<dbReference type="InterPro" id="IPR003653">
    <property type="entry name" value="Peptidase_C48_C"/>
</dbReference>